<protein>
    <recommendedName>
        <fullName evidence="6">MYND-type domain-containing protein</fullName>
    </recommendedName>
</protein>
<dbReference type="Pfam" id="PF01753">
    <property type="entry name" value="zf-MYND"/>
    <property type="match status" value="1"/>
</dbReference>
<keyword evidence="8" id="KW-1185">Reference proteome</keyword>
<evidence type="ECO:0000313" key="8">
    <source>
        <dbReference type="Proteomes" id="UP000019376"/>
    </source>
</evidence>
<dbReference type="AlphaFoldDB" id="S7ZHF2"/>
<evidence type="ECO:0000313" key="7">
    <source>
        <dbReference type="EMBL" id="EPS28121.1"/>
    </source>
</evidence>
<reference evidence="7 8" key="1">
    <citation type="journal article" date="2013" name="PLoS ONE">
        <title>Genomic and secretomic analyses reveal unique features of the lignocellulolytic enzyme system of Penicillium decumbens.</title>
        <authorList>
            <person name="Liu G."/>
            <person name="Zhang L."/>
            <person name="Wei X."/>
            <person name="Zou G."/>
            <person name="Qin Y."/>
            <person name="Ma L."/>
            <person name="Li J."/>
            <person name="Zheng H."/>
            <person name="Wang S."/>
            <person name="Wang C."/>
            <person name="Xun L."/>
            <person name="Zhao G.-P."/>
            <person name="Zhou Z."/>
            <person name="Qu Y."/>
        </authorList>
    </citation>
    <scope>NUCLEOTIDE SEQUENCE [LARGE SCALE GENOMIC DNA]</scope>
    <source>
        <strain evidence="8">114-2 / CGMCC 5302</strain>
    </source>
</reference>
<feature type="transmembrane region" description="Helical" evidence="5">
    <location>
        <begin position="15"/>
        <end position="35"/>
    </location>
</feature>
<sequence length="383" mass="42131">MLSALIRPSFLRRGYGVFTPFGLGLVIGLLIPKLIRSANRLVRGPFSPAKLTVENVISDNDPVESLVGELSATDLSSKDLSAPGDNSEAHDAKITTIEPQGPSFDIKTAKPQPESNRVSSAQDIKPVTQTKMTPSNKKVQMDEAKKTTAQVASSVQKVESPEALPKVTANPPDVPPCAVDGCNKPGTLLCGSCDEPKTRYCGSACQKQHWTIHKRDCVGAQKHNCFIIRAASPPGSTSLADRIEGFCLQSYGTEWGEIEELKRKLDWPAVKEAGKFYPHQESVDDWYFYMYASTASGLPVNDIATRCSHNHRVIRGDVAVVRSGPADYVNYEALFSKTELVKTINYYRTADPEHVFAARESSRFFRRFRFLGGVALVTPYPVY</sequence>
<evidence type="ECO:0000256" key="3">
    <source>
        <dbReference type="ARBA" id="ARBA00022833"/>
    </source>
</evidence>
<accession>S7ZHF2</accession>
<feature type="region of interest" description="Disordered" evidence="4">
    <location>
        <begin position="98"/>
        <end position="120"/>
    </location>
</feature>
<keyword evidence="5" id="KW-1133">Transmembrane helix</keyword>
<dbReference type="GO" id="GO:0008270">
    <property type="term" value="F:zinc ion binding"/>
    <property type="evidence" value="ECO:0007669"/>
    <property type="project" value="UniProtKB-KW"/>
</dbReference>
<keyword evidence="1" id="KW-0479">Metal-binding</keyword>
<gene>
    <name evidence="7" type="ORF">PDE_03067</name>
</gene>
<dbReference type="Proteomes" id="UP000019376">
    <property type="component" value="Unassembled WGS sequence"/>
</dbReference>
<dbReference type="Gene3D" id="6.10.140.2220">
    <property type="match status" value="1"/>
</dbReference>
<dbReference type="SUPFAM" id="SSF144232">
    <property type="entry name" value="HIT/MYND zinc finger-like"/>
    <property type="match status" value="1"/>
</dbReference>
<dbReference type="InterPro" id="IPR002893">
    <property type="entry name" value="Znf_MYND"/>
</dbReference>
<evidence type="ECO:0000256" key="5">
    <source>
        <dbReference type="SAM" id="Phobius"/>
    </source>
</evidence>
<evidence type="ECO:0000256" key="2">
    <source>
        <dbReference type="ARBA" id="ARBA00022771"/>
    </source>
</evidence>
<keyword evidence="2" id="KW-0863">Zinc-finger</keyword>
<feature type="domain" description="MYND-type" evidence="6">
    <location>
        <begin position="177"/>
        <end position="217"/>
    </location>
</feature>
<dbReference type="OrthoDB" id="432970at2759"/>
<evidence type="ECO:0000256" key="4">
    <source>
        <dbReference type="SAM" id="MobiDB-lite"/>
    </source>
</evidence>
<keyword evidence="5" id="KW-0472">Membrane</keyword>
<dbReference type="EMBL" id="KB644410">
    <property type="protein sequence ID" value="EPS28121.1"/>
    <property type="molecule type" value="Genomic_DNA"/>
</dbReference>
<organism evidence="7 8">
    <name type="scientific">Penicillium oxalicum (strain 114-2 / CGMCC 5302)</name>
    <name type="common">Penicillium decumbens</name>
    <dbReference type="NCBI Taxonomy" id="933388"/>
    <lineage>
        <taxon>Eukaryota</taxon>
        <taxon>Fungi</taxon>
        <taxon>Dikarya</taxon>
        <taxon>Ascomycota</taxon>
        <taxon>Pezizomycotina</taxon>
        <taxon>Eurotiomycetes</taxon>
        <taxon>Eurotiomycetidae</taxon>
        <taxon>Eurotiales</taxon>
        <taxon>Aspergillaceae</taxon>
        <taxon>Penicillium</taxon>
    </lineage>
</organism>
<proteinExistence type="predicted"/>
<keyword evidence="3" id="KW-0862">Zinc</keyword>
<name>S7ZHF2_PENO1</name>
<dbReference type="HOGENOM" id="CLU_721807_0_0_1"/>
<evidence type="ECO:0000259" key="6">
    <source>
        <dbReference type="Pfam" id="PF01753"/>
    </source>
</evidence>
<keyword evidence="5" id="KW-0812">Transmembrane</keyword>
<evidence type="ECO:0000256" key="1">
    <source>
        <dbReference type="ARBA" id="ARBA00022723"/>
    </source>
</evidence>